<dbReference type="GO" id="GO:0004888">
    <property type="term" value="F:transmembrane signaling receptor activity"/>
    <property type="evidence" value="ECO:0007669"/>
    <property type="project" value="InterPro"/>
</dbReference>
<dbReference type="InterPro" id="IPR006201">
    <property type="entry name" value="Neur_channel"/>
</dbReference>
<comment type="subcellular location">
    <subcellularLocation>
        <location evidence="1">Membrane</location>
        <topology evidence="1">Multi-pass membrane protein</topology>
    </subcellularLocation>
</comment>
<evidence type="ECO:0000313" key="8">
    <source>
        <dbReference type="EMBL" id="CAL1588246.1"/>
    </source>
</evidence>
<sequence>MLIKKNLKSQPQAESCTTVVRIPEMEYQTLAVDTKRLRLISRLTATLEWTDPEMAWDTNVYPYDRASLPVDSVWTPAVYVTNAITVESQPSGKDLVVLSDGTLKHDVIVNAEVNCEINLFNYPFAADSCPVALHTWFSSGCGGEMSLWNVTMKDGAHGDWETQSIFYYQLEQNRNYILVDLKLRHINPFVTLMLPSILIIMADVVSFALPLGCGERNSFKVTLVLSFTMFLIILNGELPGDGQCSPIIRIHFCVCLVILVLSMLVSMILTRVAKEGGLIFCCCSKWITPKKDEVMDEETTPDVSFIQTEPEGEHTRILREVASSFILLLATTTRV</sequence>
<organism evidence="8 9">
    <name type="scientific">Knipowitschia caucasica</name>
    <name type="common">Caucasian dwarf goby</name>
    <name type="synonym">Pomatoschistus caucasicus</name>
    <dbReference type="NCBI Taxonomy" id="637954"/>
    <lineage>
        <taxon>Eukaryota</taxon>
        <taxon>Metazoa</taxon>
        <taxon>Chordata</taxon>
        <taxon>Craniata</taxon>
        <taxon>Vertebrata</taxon>
        <taxon>Euteleostomi</taxon>
        <taxon>Actinopterygii</taxon>
        <taxon>Neopterygii</taxon>
        <taxon>Teleostei</taxon>
        <taxon>Neoteleostei</taxon>
        <taxon>Acanthomorphata</taxon>
        <taxon>Gobiaria</taxon>
        <taxon>Gobiiformes</taxon>
        <taxon>Gobioidei</taxon>
        <taxon>Gobiidae</taxon>
        <taxon>Gobiinae</taxon>
        <taxon>Knipowitschia</taxon>
    </lineage>
</organism>
<evidence type="ECO:0000256" key="2">
    <source>
        <dbReference type="ARBA" id="ARBA00022692"/>
    </source>
</evidence>
<dbReference type="Pfam" id="PF02932">
    <property type="entry name" value="Neur_chan_memb"/>
    <property type="match status" value="1"/>
</dbReference>
<evidence type="ECO:0000313" key="9">
    <source>
        <dbReference type="Proteomes" id="UP001497482"/>
    </source>
</evidence>
<proteinExistence type="predicted"/>
<dbReference type="Gene3D" id="2.70.170.10">
    <property type="entry name" value="Neurotransmitter-gated ion-channel ligand-binding domain"/>
    <property type="match status" value="1"/>
</dbReference>
<keyword evidence="2 5" id="KW-0812">Transmembrane</keyword>
<dbReference type="InterPro" id="IPR006029">
    <property type="entry name" value="Neurotrans-gated_channel_TM"/>
</dbReference>
<evidence type="ECO:0000259" key="6">
    <source>
        <dbReference type="Pfam" id="PF02931"/>
    </source>
</evidence>
<keyword evidence="9" id="KW-1185">Reference proteome</keyword>
<dbReference type="Pfam" id="PF02931">
    <property type="entry name" value="Neur_chan_LBD"/>
    <property type="match status" value="1"/>
</dbReference>
<feature type="transmembrane region" description="Helical" evidence="5">
    <location>
        <begin position="250"/>
        <end position="273"/>
    </location>
</feature>
<evidence type="ECO:0008006" key="10">
    <source>
        <dbReference type="Google" id="ProtNLM"/>
    </source>
</evidence>
<dbReference type="PANTHER" id="PTHR18945">
    <property type="entry name" value="NEUROTRANSMITTER GATED ION CHANNEL"/>
    <property type="match status" value="1"/>
</dbReference>
<dbReference type="SUPFAM" id="SSF90112">
    <property type="entry name" value="Neurotransmitter-gated ion-channel transmembrane pore"/>
    <property type="match status" value="1"/>
</dbReference>
<dbReference type="Gene3D" id="1.20.58.390">
    <property type="entry name" value="Neurotransmitter-gated ion-channel transmembrane domain"/>
    <property type="match status" value="1"/>
</dbReference>
<keyword evidence="3 5" id="KW-1133">Transmembrane helix</keyword>
<dbReference type="InterPro" id="IPR006202">
    <property type="entry name" value="Neur_chan_lig-bd"/>
</dbReference>
<dbReference type="InterPro" id="IPR038050">
    <property type="entry name" value="Neuro_actylchol_rec"/>
</dbReference>
<dbReference type="InterPro" id="IPR036734">
    <property type="entry name" value="Neur_chan_lig-bd_sf"/>
</dbReference>
<dbReference type="GO" id="GO:0016020">
    <property type="term" value="C:membrane"/>
    <property type="evidence" value="ECO:0007669"/>
    <property type="project" value="UniProtKB-SubCell"/>
</dbReference>
<reference evidence="8 9" key="1">
    <citation type="submission" date="2024-04" db="EMBL/GenBank/DDBJ databases">
        <authorList>
            <person name="Waldvogel A.-M."/>
            <person name="Schoenle A."/>
        </authorList>
    </citation>
    <scope>NUCLEOTIDE SEQUENCE [LARGE SCALE GENOMIC DNA]</scope>
</reference>
<feature type="domain" description="Neurotransmitter-gated ion-channel ligand-binding" evidence="6">
    <location>
        <begin position="10"/>
        <end position="140"/>
    </location>
</feature>
<feature type="transmembrane region" description="Helical" evidence="5">
    <location>
        <begin position="189"/>
        <end position="209"/>
    </location>
</feature>
<dbReference type="InterPro" id="IPR036719">
    <property type="entry name" value="Neuro-gated_channel_TM_sf"/>
</dbReference>
<keyword evidence="4 5" id="KW-0472">Membrane</keyword>
<evidence type="ECO:0000256" key="1">
    <source>
        <dbReference type="ARBA" id="ARBA00004141"/>
    </source>
</evidence>
<protein>
    <recommendedName>
        <fullName evidence="10">5-hydroxytryptamine receptor 3A-like</fullName>
    </recommendedName>
</protein>
<name>A0AAV2KGM4_KNICA</name>
<feature type="domain" description="Neurotransmitter-gated ion-channel transmembrane" evidence="7">
    <location>
        <begin position="193"/>
        <end position="272"/>
    </location>
</feature>
<dbReference type="GO" id="GO:0005230">
    <property type="term" value="F:extracellular ligand-gated monoatomic ion channel activity"/>
    <property type="evidence" value="ECO:0007669"/>
    <property type="project" value="InterPro"/>
</dbReference>
<gene>
    <name evidence="8" type="ORF">KC01_LOCUS18074</name>
</gene>
<evidence type="ECO:0000256" key="3">
    <source>
        <dbReference type="ARBA" id="ARBA00022989"/>
    </source>
</evidence>
<dbReference type="Proteomes" id="UP001497482">
    <property type="component" value="Chromosome 18"/>
</dbReference>
<evidence type="ECO:0000256" key="4">
    <source>
        <dbReference type="ARBA" id="ARBA00023136"/>
    </source>
</evidence>
<dbReference type="AlphaFoldDB" id="A0AAV2KGM4"/>
<accession>A0AAV2KGM4</accession>
<dbReference type="EMBL" id="OZ035840">
    <property type="protein sequence ID" value="CAL1588246.1"/>
    <property type="molecule type" value="Genomic_DNA"/>
</dbReference>
<evidence type="ECO:0000256" key="5">
    <source>
        <dbReference type="SAM" id="Phobius"/>
    </source>
</evidence>
<evidence type="ECO:0000259" key="7">
    <source>
        <dbReference type="Pfam" id="PF02932"/>
    </source>
</evidence>
<dbReference type="SUPFAM" id="SSF63712">
    <property type="entry name" value="Nicotinic receptor ligand binding domain-like"/>
    <property type="match status" value="1"/>
</dbReference>
<feature type="transmembrane region" description="Helical" evidence="5">
    <location>
        <begin position="221"/>
        <end position="238"/>
    </location>
</feature>